<gene>
    <name evidence="1" type="ORF">M9Y10_039759</name>
</gene>
<comment type="caution">
    <text evidence="1">The sequence shown here is derived from an EMBL/GenBank/DDBJ whole genome shotgun (WGS) entry which is preliminary data.</text>
</comment>
<protein>
    <submittedName>
        <fullName evidence="1">Uncharacterized protein</fullName>
    </submittedName>
</protein>
<evidence type="ECO:0000313" key="2">
    <source>
        <dbReference type="Proteomes" id="UP001470230"/>
    </source>
</evidence>
<reference evidence="1 2" key="1">
    <citation type="submission" date="2024-04" db="EMBL/GenBank/DDBJ databases">
        <title>Tritrichomonas musculus Genome.</title>
        <authorList>
            <person name="Alves-Ferreira E."/>
            <person name="Grigg M."/>
            <person name="Lorenzi H."/>
            <person name="Galac M."/>
        </authorList>
    </citation>
    <scope>NUCLEOTIDE SEQUENCE [LARGE SCALE GENOMIC DNA]</scope>
    <source>
        <strain evidence="1 2">EAF2021</strain>
    </source>
</reference>
<keyword evidence="2" id="KW-1185">Reference proteome</keyword>
<name>A0ABR2GR49_9EUKA</name>
<dbReference type="Pfam" id="PF04749">
    <property type="entry name" value="PLAC8"/>
    <property type="match status" value="1"/>
</dbReference>
<proteinExistence type="predicted"/>
<dbReference type="EMBL" id="JAPFFF010000066">
    <property type="protein sequence ID" value="KAK8836415.1"/>
    <property type="molecule type" value="Genomic_DNA"/>
</dbReference>
<accession>A0ABR2GR49</accession>
<dbReference type="InterPro" id="IPR006461">
    <property type="entry name" value="PLAC_motif_containing"/>
</dbReference>
<dbReference type="PANTHER" id="PTHR15907">
    <property type="entry name" value="DUF614 FAMILY PROTEIN-RELATED"/>
    <property type="match status" value="1"/>
</dbReference>
<sequence>MMKYSKAAQTGSIETSLLGCCGDCGVCCCAIWCYPCYSAHVWADARGEHCTCCHFYVFPANLWARENIRQARGMRQNFCGDFITDSCCPCCFLIQNMREIKKIQSIVEVPVAAPASAVNVNINNYASSGKPSNDENN</sequence>
<evidence type="ECO:0000313" key="1">
    <source>
        <dbReference type="EMBL" id="KAK8836415.1"/>
    </source>
</evidence>
<dbReference type="Proteomes" id="UP001470230">
    <property type="component" value="Unassembled WGS sequence"/>
</dbReference>
<organism evidence="1 2">
    <name type="scientific">Tritrichomonas musculus</name>
    <dbReference type="NCBI Taxonomy" id="1915356"/>
    <lineage>
        <taxon>Eukaryota</taxon>
        <taxon>Metamonada</taxon>
        <taxon>Parabasalia</taxon>
        <taxon>Tritrichomonadida</taxon>
        <taxon>Tritrichomonadidae</taxon>
        <taxon>Tritrichomonas</taxon>
    </lineage>
</organism>